<gene>
    <name evidence="3" type="ORF">SAMN05443639_101421</name>
</gene>
<sequence length="219" mass="23643">MSELVMEVRMASSPVQVFAAFETPFLLRRWYGAPPGCFRTGAEGDVGTGEPFQVNLIDAQGVPFVQRGRILDVVPAERLELEMSWEGGPLGGPEVTRAELRFHPDGGGTRFEVIQGPFSRPEAQEAHRAYWKASLERLSRVAAGEALPCFEEFWDESCGYAGRLGVAAYAVLAGMREAGAAPEALAQAEALLYTHLSRLPPETAELLGAVLHSRLTGGG</sequence>
<proteinExistence type="inferred from homology"/>
<dbReference type="SUPFAM" id="SSF55961">
    <property type="entry name" value="Bet v1-like"/>
    <property type="match status" value="1"/>
</dbReference>
<dbReference type="AlphaFoldDB" id="A0A1H9ZU64"/>
<dbReference type="InterPro" id="IPR023393">
    <property type="entry name" value="START-like_dom_sf"/>
</dbReference>
<dbReference type="EMBL" id="FOIJ01000001">
    <property type="protein sequence ID" value="SES84889.1"/>
    <property type="molecule type" value="Genomic_DNA"/>
</dbReference>
<comment type="similarity">
    <text evidence="1">Belongs to the AHA1 family.</text>
</comment>
<dbReference type="Gene3D" id="3.30.530.20">
    <property type="match status" value="1"/>
</dbReference>
<organism evidence="3 4">
    <name type="scientific">Stigmatella erecta</name>
    <dbReference type="NCBI Taxonomy" id="83460"/>
    <lineage>
        <taxon>Bacteria</taxon>
        <taxon>Pseudomonadati</taxon>
        <taxon>Myxococcota</taxon>
        <taxon>Myxococcia</taxon>
        <taxon>Myxococcales</taxon>
        <taxon>Cystobacterineae</taxon>
        <taxon>Archangiaceae</taxon>
        <taxon>Stigmatella</taxon>
    </lineage>
</organism>
<dbReference type="Proteomes" id="UP000199181">
    <property type="component" value="Unassembled WGS sequence"/>
</dbReference>
<evidence type="ECO:0000259" key="2">
    <source>
        <dbReference type="Pfam" id="PF08327"/>
    </source>
</evidence>
<feature type="domain" description="Activator of Hsp90 ATPase homologue 1/2-like C-terminal" evidence="2">
    <location>
        <begin position="13"/>
        <end position="141"/>
    </location>
</feature>
<evidence type="ECO:0000256" key="1">
    <source>
        <dbReference type="ARBA" id="ARBA00006817"/>
    </source>
</evidence>
<dbReference type="RefSeq" id="WP_093515315.1">
    <property type="nucleotide sequence ID" value="NZ_FOIJ01000001.1"/>
</dbReference>
<accession>A0A1H9ZU64</accession>
<reference evidence="4" key="1">
    <citation type="submission" date="2016-10" db="EMBL/GenBank/DDBJ databases">
        <authorList>
            <person name="Varghese N."/>
            <person name="Submissions S."/>
        </authorList>
    </citation>
    <scope>NUCLEOTIDE SEQUENCE [LARGE SCALE GENOMIC DNA]</scope>
    <source>
        <strain evidence="4">DSM 16858</strain>
    </source>
</reference>
<dbReference type="InterPro" id="IPR013538">
    <property type="entry name" value="ASHA1/2-like_C"/>
</dbReference>
<keyword evidence="4" id="KW-1185">Reference proteome</keyword>
<evidence type="ECO:0000313" key="4">
    <source>
        <dbReference type="Proteomes" id="UP000199181"/>
    </source>
</evidence>
<name>A0A1H9ZU64_9BACT</name>
<dbReference type="CDD" id="cd07814">
    <property type="entry name" value="SRPBCC_CalC_Aha1-like"/>
    <property type="match status" value="1"/>
</dbReference>
<evidence type="ECO:0000313" key="3">
    <source>
        <dbReference type="EMBL" id="SES84889.1"/>
    </source>
</evidence>
<dbReference type="Pfam" id="PF08327">
    <property type="entry name" value="AHSA1"/>
    <property type="match status" value="1"/>
</dbReference>
<protein>
    <submittedName>
        <fullName evidence="3">Uncharacterized conserved protein YndB, AHSA1/START domain</fullName>
    </submittedName>
</protein>